<keyword evidence="2" id="KW-1185">Reference proteome</keyword>
<sequence length="127" mass="14126">MSFGYSLTGCIALVQLSCNVYKGGKEAPQGFENVSYEVLSLHPVSKEAEETVFSEPLEDSATENLQVIGESCRDVLNDLQNLIREYQSLGTNIDYDPYSTKEFLMSTTCYSPKVKYFNLTPSNANKA</sequence>
<evidence type="ECO:0000313" key="2">
    <source>
        <dbReference type="Proteomes" id="UP001177260"/>
    </source>
</evidence>
<comment type="caution">
    <text evidence="1">The sequence shown here is derived from an EMBL/GenBank/DDBJ whole genome shotgun (WGS) entry which is preliminary data.</text>
</comment>
<evidence type="ECO:0000313" key="1">
    <source>
        <dbReference type="EMBL" id="KAK1142674.1"/>
    </source>
</evidence>
<organism evidence="1 2">
    <name type="scientific">Aspergillus melleus</name>
    <dbReference type="NCBI Taxonomy" id="138277"/>
    <lineage>
        <taxon>Eukaryota</taxon>
        <taxon>Fungi</taxon>
        <taxon>Dikarya</taxon>
        <taxon>Ascomycota</taxon>
        <taxon>Pezizomycotina</taxon>
        <taxon>Eurotiomycetes</taxon>
        <taxon>Eurotiomycetidae</taxon>
        <taxon>Eurotiales</taxon>
        <taxon>Aspergillaceae</taxon>
        <taxon>Aspergillus</taxon>
        <taxon>Aspergillus subgen. Circumdati</taxon>
    </lineage>
</organism>
<name>A0ACC3AY25_9EURO</name>
<proteinExistence type="predicted"/>
<reference evidence="1 2" key="1">
    <citation type="journal article" date="2023" name="ACS Omega">
        <title>Identification of the Neoaspergillic Acid Biosynthesis Gene Cluster by Establishing an In Vitro CRISPR-Ribonucleoprotein Genetic System in Aspergillus melleus.</title>
        <authorList>
            <person name="Yuan B."/>
            <person name="Grau M.F."/>
            <person name="Murata R.M."/>
            <person name="Torok T."/>
            <person name="Venkateswaran K."/>
            <person name="Stajich J.E."/>
            <person name="Wang C.C.C."/>
        </authorList>
    </citation>
    <scope>NUCLEOTIDE SEQUENCE [LARGE SCALE GENOMIC DNA]</scope>
    <source>
        <strain evidence="1 2">IMV 1140</strain>
    </source>
</reference>
<gene>
    <name evidence="1" type="ORF">N8T08_007479</name>
</gene>
<accession>A0ACC3AY25</accession>
<protein>
    <submittedName>
        <fullName evidence="1">Uncharacterized protein</fullName>
    </submittedName>
</protein>
<dbReference type="Proteomes" id="UP001177260">
    <property type="component" value="Unassembled WGS sequence"/>
</dbReference>
<dbReference type="EMBL" id="JAOPJF010000048">
    <property type="protein sequence ID" value="KAK1142674.1"/>
    <property type="molecule type" value="Genomic_DNA"/>
</dbReference>